<comment type="caution">
    <text evidence="2">The sequence shown here is derived from an EMBL/GenBank/DDBJ whole genome shotgun (WGS) entry which is preliminary data.</text>
</comment>
<dbReference type="EMBL" id="JALLPB020000223">
    <property type="protein sequence ID" value="KAL3811974.1"/>
    <property type="molecule type" value="Genomic_DNA"/>
</dbReference>
<sequence length="343" mass="37628">MPMTVRGDNASVDTSGTKKKKKNFIKTVVRGLSLKKKKKRPDDVSEVGVHFDGVDSVATTAAAGRGDPPTSILQRIPENGDGDLNSVKPIRIVLLLMDPSSHRFELLQLEFDSDRARVSDVLRQVQHSATETILRDMTYAGVCDQDGTEMIAVMKLSKFCKGNDVIIAIPNGMTGTDAAKLAGPILLDPKVGEMLSSCRAKVKSKQAKKTRLEDTKLSRIQEESPSNDSKRHSLHTIDPTKKASSSNLPTAILGIILSSLLYVAARHHVRLSSRLESGSILLRGQWKSQCGIFELLPEKWLYSLPMDKIFPSCNPSSSSVLELGRDGTLRYFTRGTDGQRKEA</sequence>
<dbReference type="AlphaFoldDB" id="A0ABD3RG14"/>
<feature type="compositionally biased region" description="Basic and acidic residues" evidence="1">
    <location>
        <begin position="210"/>
        <end position="222"/>
    </location>
</feature>
<gene>
    <name evidence="2" type="ORF">ACHAXA_009592</name>
</gene>
<evidence type="ECO:0000313" key="3">
    <source>
        <dbReference type="Proteomes" id="UP001530377"/>
    </source>
</evidence>
<name>A0ABD3RG14_9STRA</name>
<organism evidence="2 3">
    <name type="scientific">Cyclostephanos tholiformis</name>
    <dbReference type="NCBI Taxonomy" id="382380"/>
    <lineage>
        <taxon>Eukaryota</taxon>
        <taxon>Sar</taxon>
        <taxon>Stramenopiles</taxon>
        <taxon>Ochrophyta</taxon>
        <taxon>Bacillariophyta</taxon>
        <taxon>Coscinodiscophyceae</taxon>
        <taxon>Thalassiosirophycidae</taxon>
        <taxon>Stephanodiscales</taxon>
        <taxon>Stephanodiscaceae</taxon>
        <taxon>Cyclostephanos</taxon>
    </lineage>
</organism>
<feature type="region of interest" description="Disordered" evidence="1">
    <location>
        <begin position="206"/>
        <end position="245"/>
    </location>
</feature>
<reference evidence="2 3" key="1">
    <citation type="submission" date="2024-10" db="EMBL/GenBank/DDBJ databases">
        <title>Updated reference genomes for cyclostephanoid diatoms.</title>
        <authorList>
            <person name="Roberts W.R."/>
            <person name="Alverson A.J."/>
        </authorList>
    </citation>
    <scope>NUCLEOTIDE SEQUENCE [LARGE SCALE GENOMIC DNA]</scope>
    <source>
        <strain evidence="2 3">AJA228-03</strain>
    </source>
</reference>
<protein>
    <submittedName>
        <fullName evidence="2">Uncharacterized protein</fullName>
    </submittedName>
</protein>
<accession>A0ABD3RG14</accession>
<evidence type="ECO:0000313" key="2">
    <source>
        <dbReference type="EMBL" id="KAL3811974.1"/>
    </source>
</evidence>
<keyword evidence="3" id="KW-1185">Reference proteome</keyword>
<dbReference type="Proteomes" id="UP001530377">
    <property type="component" value="Unassembled WGS sequence"/>
</dbReference>
<proteinExistence type="predicted"/>
<evidence type="ECO:0000256" key="1">
    <source>
        <dbReference type="SAM" id="MobiDB-lite"/>
    </source>
</evidence>